<reference evidence="1" key="1">
    <citation type="journal article" date="2020" name="Stud. Mycol.">
        <title>101 Dothideomycetes genomes: a test case for predicting lifestyles and emergence of pathogens.</title>
        <authorList>
            <person name="Haridas S."/>
            <person name="Albert R."/>
            <person name="Binder M."/>
            <person name="Bloem J."/>
            <person name="Labutti K."/>
            <person name="Salamov A."/>
            <person name="Andreopoulos B."/>
            <person name="Baker S."/>
            <person name="Barry K."/>
            <person name="Bills G."/>
            <person name="Bluhm B."/>
            <person name="Cannon C."/>
            <person name="Castanera R."/>
            <person name="Culley D."/>
            <person name="Daum C."/>
            <person name="Ezra D."/>
            <person name="Gonzalez J."/>
            <person name="Henrissat B."/>
            <person name="Kuo A."/>
            <person name="Liang C."/>
            <person name="Lipzen A."/>
            <person name="Lutzoni F."/>
            <person name="Magnuson J."/>
            <person name="Mondo S."/>
            <person name="Nolan M."/>
            <person name="Ohm R."/>
            <person name="Pangilinan J."/>
            <person name="Park H.-J."/>
            <person name="Ramirez L."/>
            <person name="Alfaro M."/>
            <person name="Sun H."/>
            <person name="Tritt A."/>
            <person name="Yoshinaga Y."/>
            <person name="Zwiers L.-H."/>
            <person name="Turgeon B."/>
            <person name="Goodwin S."/>
            <person name="Spatafora J."/>
            <person name="Crous P."/>
            <person name="Grigoriev I."/>
        </authorList>
    </citation>
    <scope>NUCLEOTIDE SEQUENCE</scope>
    <source>
        <strain evidence="1">CBS 627.86</strain>
    </source>
</reference>
<protein>
    <submittedName>
        <fullName evidence="1">Uncharacterized protein</fullName>
    </submittedName>
</protein>
<organism evidence="1 2">
    <name type="scientific">Lophiotrema nucula</name>
    <dbReference type="NCBI Taxonomy" id="690887"/>
    <lineage>
        <taxon>Eukaryota</taxon>
        <taxon>Fungi</taxon>
        <taxon>Dikarya</taxon>
        <taxon>Ascomycota</taxon>
        <taxon>Pezizomycotina</taxon>
        <taxon>Dothideomycetes</taxon>
        <taxon>Pleosporomycetidae</taxon>
        <taxon>Pleosporales</taxon>
        <taxon>Lophiotremataceae</taxon>
        <taxon>Lophiotrema</taxon>
    </lineage>
</organism>
<accession>A0A6A5Z1Q3</accession>
<name>A0A6A5Z1Q3_9PLEO</name>
<sequence>MPKTRTPDDELYGAPHYHLFEQEHNKLKLRLVELYQKIKGSGGLNLQADGPDHQEFKGIMMQVETLTNQYLDAEIRQCVEKARPLLVCHLDLYPPRVFIAQAILDEELKKAGKPNREDLKGKLPPAATIFHADELLEPVRRAYREARASQPAHSPVFVSRVNISGGDREFQLEIKGPIFYEYQVEPDKWITTTRAPQGWNIGSGWDNDKRTNPFMTAYWERQGYTAEQAQERSRSATPTISVQDRIVDVTDQPDQLTFELSAGSGTADDVTMDDA</sequence>
<evidence type="ECO:0000313" key="2">
    <source>
        <dbReference type="Proteomes" id="UP000799770"/>
    </source>
</evidence>
<evidence type="ECO:0000313" key="1">
    <source>
        <dbReference type="EMBL" id="KAF2113330.1"/>
    </source>
</evidence>
<gene>
    <name evidence="1" type="ORF">BDV96DRAFT_601499</name>
</gene>
<keyword evidence="2" id="KW-1185">Reference proteome</keyword>
<dbReference type="AlphaFoldDB" id="A0A6A5Z1Q3"/>
<proteinExistence type="predicted"/>
<dbReference type="EMBL" id="ML977328">
    <property type="protein sequence ID" value="KAF2113330.1"/>
    <property type="molecule type" value="Genomic_DNA"/>
</dbReference>
<dbReference type="Proteomes" id="UP000799770">
    <property type="component" value="Unassembled WGS sequence"/>
</dbReference>